<proteinExistence type="predicted"/>
<evidence type="ECO:0000313" key="1">
    <source>
        <dbReference type="EMBL" id="PQM40713.1"/>
    </source>
</evidence>
<dbReference type="PANTHER" id="PTHR21286:SF0">
    <property type="entry name" value="NUCLEAR PORE COMPLEX PROTEIN NUP160"/>
    <property type="match status" value="1"/>
</dbReference>
<sequence length="133" mass="14403">MAFTILLRFLKGSELKRGLERVFSAMSLKCCCPHRVDSSWAGDDPRAHGLLLTSLKDEVVVHGSPDMGSTNQQSKGITQWGTLELYLSGECILIPLATMSVAHSSPFPILSLCFFLVTHLTVDRKVGGKGLGA</sequence>
<organism evidence="1 2">
    <name type="scientific">Prunus yedoensis var. nudiflora</name>
    <dbReference type="NCBI Taxonomy" id="2094558"/>
    <lineage>
        <taxon>Eukaryota</taxon>
        <taxon>Viridiplantae</taxon>
        <taxon>Streptophyta</taxon>
        <taxon>Embryophyta</taxon>
        <taxon>Tracheophyta</taxon>
        <taxon>Spermatophyta</taxon>
        <taxon>Magnoliopsida</taxon>
        <taxon>eudicotyledons</taxon>
        <taxon>Gunneridae</taxon>
        <taxon>Pentapetalae</taxon>
        <taxon>rosids</taxon>
        <taxon>fabids</taxon>
        <taxon>Rosales</taxon>
        <taxon>Rosaceae</taxon>
        <taxon>Amygdaloideae</taxon>
        <taxon>Amygdaleae</taxon>
        <taxon>Prunus</taxon>
    </lineage>
</organism>
<dbReference type="AlphaFoldDB" id="A0A314UT63"/>
<comment type="caution">
    <text evidence="1">The sequence shown here is derived from an EMBL/GenBank/DDBJ whole genome shotgun (WGS) entry which is preliminary data.</text>
</comment>
<dbReference type="EMBL" id="PJQY01003038">
    <property type="protein sequence ID" value="PQM40713.1"/>
    <property type="molecule type" value="Genomic_DNA"/>
</dbReference>
<gene>
    <name evidence="1" type="ORF">Pyn_05070</name>
</gene>
<reference evidence="1 2" key="1">
    <citation type="submission" date="2018-02" db="EMBL/GenBank/DDBJ databases">
        <title>Draft genome of wild Prunus yedoensis var. nudiflora.</title>
        <authorList>
            <person name="Baek S."/>
            <person name="Kim J.-H."/>
            <person name="Choi K."/>
            <person name="Kim G.-B."/>
            <person name="Cho A."/>
            <person name="Jang H."/>
            <person name="Shin C.-H."/>
            <person name="Yu H.-J."/>
            <person name="Mun J.-H."/>
        </authorList>
    </citation>
    <scope>NUCLEOTIDE SEQUENCE [LARGE SCALE GENOMIC DNA]</scope>
    <source>
        <strain evidence="2">cv. Jeju island</strain>
        <tissue evidence="1">Leaf</tissue>
    </source>
</reference>
<protein>
    <submittedName>
        <fullName evidence="1">Uncharacterized protein</fullName>
    </submittedName>
</protein>
<evidence type="ECO:0000313" key="2">
    <source>
        <dbReference type="Proteomes" id="UP000250321"/>
    </source>
</evidence>
<name>A0A314UT63_PRUYE</name>
<accession>A0A314UT63</accession>
<dbReference type="GO" id="GO:0017056">
    <property type="term" value="F:structural constituent of nuclear pore"/>
    <property type="evidence" value="ECO:0007669"/>
    <property type="project" value="TreeGrafter"/>
</dbReference>
<dbReference type="STRING" id="2094558.A0A314UT63"/>
<dbReference type="InterPro" id="IPR021717">
    <property type="entry name" value="Nucleoporin_Nup160"/>
</dbReference>
<dbReference type="PANTHER" id="PTHR21286">
    <property type="entry name" value="NUCLEAR PORE COMPLEX PROTEIN NUP160"/>
    <property type="match status" value="1"/>
</dbReference>
<dbReference type="OrthoDB" id="849754at2759"/>
<dbReference type="Proteomes" id="UP000250321">
    <property type="component" value="Unassembled WGS sequence"/>
</dbReference>
<dbReference type="GO" id="GO:0005643">
    <property type="term" value="C:nuclear pore"/>
    <property type="evidence" value="ECO:0007669"/>
    <property type="project" value="UniProtKB-ARBA"/>
</dbReference>
<keyword evidence="2" id="KW-1185">Reference proteome</keyword>